<protein>
    <recommendedName>
        <fullName evidence="3">DUF4410 domain-containing protein</fullName>
    </recommendedName>
</protein>
<keyword evidence="2" id="KW-1185">Reference proteome</keyword>
<evidence type="ECO:0000313" key="1">
    <source>
        <dbReference type="EMBL" id="TGN10462.1"/>
    </source>
</evidence>
<proteinExistence type="predicted"/>
<name>A0A4R9LRF4_9LEPT</name>
<dbReference type="AlphaFoldDB" id="A0A4R9LRF4"/>
<evidence type="ECO:0000313" key="2">
    <source>
        <dbReference type="Proteomes" id="UP000298264"/>
    </source>
</evidence>
<organism evidence="1 2">
    <name type="scientific">Leptospira ilyithenensis</name>
    <dbReference type="NCBI Taxonomy" id="2484901"/>
    <lineage>
        <taxon>Bacteria</taxon>
        <taxon>Pseudomonadati</taxon>
        <taxon>Spirochaetota</taxon>
        <taxon>Spirochaetia</taxon>
        <taxon>Leptospirales</taxon>
        <taxon>Leptospiraceae</taxon>
        <taxon>Leptospira</taxon>
    </lineage>
</organism>
<reference evidence="1" key="1">
    <citation type="journal article" date="2019" name="PLoS Negl. Trop. Dis.">
        <title>Revisiting the worldwide diversity of Leptospira species in the environment.</title>
        <authorList>
            <person name="Vincent A.T."/>
            <person name="Schiettekatte O."/>
            <person name="Bourhy P."/>
            <person name="Veyrier F.J."/>
            <person name="Picardeau M."/>
        </authorList>
    </citation>
    <scope>NUCLEOTIDE SEQUENCE [LARGE SCALE GENOMIC DNA]</scope>
    <source>
        <strain evidence="1">201400974</strain>
    </source>
</reference>
<comment type="caution">
    <text evidence="1">The sequence shown here is derived from an EMBL/GenBank/DDBJ whole genome shotgun (WGS) entry which is preliminary data.</text>
</comment>
<dbReference type="RefSeq" id="WP_135764096.1">
    <property type="nucleotide sequence ID" value="NZ_RQHV01000043.1"/>
</dbReference>
<dbReference type="EMBL" id="RQHV01000043">
    <property type="protein sequence ID" value="TGN10462.1"/>
    <property type="molecule type" value="Genomic_DNA"/>
</dbReference>
<accession>A0A4R9LRF4</accession>
<sequence>MINFNKSTYIILALVIGLTVNCSTTAKRVGDFQAPNYSSVKLGDKFAVSYLPEAEAEIKSNNIFNENSFLDYYKSALKEKGVISEKAKETIEIKINDARFRSEGVAIWIGSLAGADSIDLDLTIKDAKGKVIDQHKIEISYALGGLVGGQNTVRSGYFYKKITNLTLQQLGYPVD</sequence>
<dbReference type="Proteomes" id="UP000298264">
    <property type="component" value="Unassembled WGS sequence"/>
</dbReference>
<evidence type="ECO:0008006" key="3">
    <source>
        <dbReference type="Google" id="ProtNLM"/>
    </source>
</evidence>
<gene>
    <name evidence="1" type="ORF">EHS11_09225</name>
</gene>
<dbReference type="OrthoDB" id="327495at2"/>